<keyword evidence="9 16" id="KW-0067">ATP-binding</keyword>
<evidence type="ECO:0000256" key="9">
    <source>
        <dbReference type="ARBA" id="ARBA00022840"/>
    </source>
</evidence>
<dbReference type="InterPro" id="IPR018541">
    <property type="entry name" value="Ftsk_gamma"/>
</dbReference>
<keyword evidence="11" id="KW-0238">DNA-binding</keyword>
<dbReference type="PROSITE" id="PS50901">
    <property type="entry name" value="FTSK"/>
    <property type="match status" value="1"/>
</dbReference>
<evidence type="ECO:0000256" key="16">
    <source>
        <dbReference type="PROSITE-ProRule" id="PRU00289"/>
    </source>
</evidence>
<dbReference type="GO" id="GO:0005524">
    <property type="term" value="F:ATP binding"/>
    <property type="evidence" value="ECO:0007669"/>
    <property type="project" value="UniProtKB-UniRule"/>
</dbReference>
<keyword evidence="8" id="KW-0159">Chromosome partition</keyword>
<feature type="transmembrane region" description="Helical" evidence="18">
    <location>
        <begin position="26"/>
        <end position="45"/>
    </location>
</feature>
<sequence>MIGHNKTEKIISSELQSAFGKRVVQLSGWILWVFALLLIVALISYNPADPSFNTSSTQSPTNLLGYVGAYLSDMLIQWVGIASFFPVIVFMAWGWRIIKHQHLHGFILRIIAMLFALPVCAAVIAAIPLFVSNNYSPEWPSESGIGGSVGFVIAQTSFTAAFDALGLSGKILIWSLGLILCALLIPLSMGLSKQEWQKIIRFFKRIFSIITYLIFKRKKTTTETDQYTNSAYSAPVRSYDKTPFKSDPNTVFEQDYTPPSYQESIRATTHTPYSAPAPKKQVASEMAPDNTPIFNPQDVQEKNTKHAPYSSAPAQITSAAPTSPSIETSNEVYQEENTVYEETETAAPPKVKDIFSLFNKPIKERLTPIKEHIVNEHIAPIKETLQAADPYKQQDPYTNENSWSFPPVSLLRENPAGNNNRPSEQILQANARMLETILDDYGVKGTIGEILCGPVVTLYELEPAPGIRSARVIGLSDDIARSLSVISVRIATVPGRNIIGIEVPNSTREMVYFSEMLTTEAWRRHTAKLCLALGKNIFGEPIYTNLAKMPHLLIAGTTGSGKSVGVNSMILSLLYRLSPDECRLILIDPKMLELSVYEGIPHLLTPVVTDPHKALSALKWAVREMERRYRLMSQLGVRNIDGYNQRITNARNQSKVMTRRVQTGFDTETGRPTFEEQQIPLEHFPYIVVVIDEMADLMMVAGKDIEAAVQRLAQMARAAGIHVIMATQRPSVDVITGTIKANFPTRISFQVISKFDSRTILGEQGSEQLLGQGDMLFMQAGGRIQRVHGPFVSDDEVDKVVHHLRQQGEPIYVEDVTAEPVEENNNTGRSGGNNNDDELYNQAIALVVKEGKASTSFIQRHLSIGYNRAAKIIEQMEKERIVSPANHVGKREILINKLPNE</sequence>
<evidence type="ECO:0000256" key="5">
    <source>
        <dbReference type="ARBA" id="ARBA00022618"/>
    </source>
</evidence>
<dbReference type="Pfam" id="PF17854">
    <property type="entry name" value="FtsK_alpha"/>
    <property type="match status" value="1"/>
</dbReference>
<dbReference type="Gene3D" id="1.10.10.10">
    <property type="entry name" value="Winged helix-like DNA-binding domain superfamily/Winged helix DNA-binding domain"/>
    <property type="match status" value="1"/>
</dbReference>
<feature type="transmembrane region" description="Helical" evidence="18">
    <location>
        <begin position="106"/>
        <end position="131"/>
    </location>
</feature>
<dbReference type="GO" id="GO:0005886">
    <property type="term" value="C:plasma membrane"/>
    <property type="evidence" value="ECO:0007669"/>
    <property type="project" value="UniProtKB-SubCell"/>
</dbReference>
<comment type="similarity">
    <text evidence="2">Belongs to the FtsK/SpoIIIE/SftA family.</text>
</comment>
<dbReference type="InterPro" id="IPR036388">
    <property type="entry name" value="WH-like_DNA-bd_sf"/>
</dbReference>
<organism evidence="20 22">
    <name type="scientific">Commensalibacter communis</name>
    <dbReference type="NCBI Taxonomy" id="2972786"/>
    <lineage>
        <taxon>Bacteria</taxon>
        <taxon>Pseudomonadati</taxon>
        <taxon>Pseudomonadota</taxon>
        <taxon>Alphaproteobacteria</taxon>
        <taxon>Acetobacterales</taxon>
        <taxon>Acetobacteraceae</taxon>
    </lineage>
</organism>
<comment type="caution">
    <text evidence="20">The sequence shown here is derived from an EMBL/GenBank/DDBJ whole genome shotgun (WGS) entry which is preliminary data.</text>
</comment>
<proteinExistence type="inferred from homology"/>
<dbReference type="Pfam" id="PF13491">
    <property type="entry name" value="FtsK_4TM"/>
    <property type="match status" value="1"/>
</dbReference>
<dbReference type="Pfam" id="PF01580">
    <property type="entry name" value="FtsK_SpoIIIE"/>
    <property type="match status" value="1"/>
</dbReference>
<dbReference type="Pfam" id="PF09397">
    <property type="entry name" value="FtsK_gamma"/>
    <property type="match status" value="1"/>
</dbReference>
<keyword evidence="6 18" id="KW-0812">Transmembrane</keyword>
<feature type="binding site" evidence="16">
    <location>
        <begin position="556"/>
        <end position="563"/>
    </location>
    <ligand>
        <name>ATP</name>
        <dbReference type="ChEBI" id="CHEBI:30616"/>
    </ligand>
</feature>
<evidence type="ECO:0000256" key="17">
    <source>
        <dbReference type="SAM" id="MobiDB-lite"/>
    </source>
</evidence>
<evidence type="ECO:0000256" key="1">
    <source>
        <dbReference type="ARBA" id="ARBA00004651"/>
    </source>
</evidence>
<dbReference type="CDD" id="cd01127">
    <property type="entry name" value="TrwB_TraG_TraD_VirD4"/>
    <property type="match status" value="1"/>
</dbReference>
<protein>
    <recommendedName>
        <fullName evidence="3">DNA translocase FtsK</fullName>
    </recommendedName>
</protein>
<dbReference type="Gene3D" id="3.40.50.300">
    <property type="entry name" value="P-loop containing nucleotide triphosphate hydrolases"/>
    <property type="match status" value="1"/>
</dbReference>
<evidence type="ECO:0000313" key="21">
    <source>
        <dbReference type="EMBL" id="CAI3943031.1"/>
    </source>
</evidence>
<feature type="domain" description="FtsK" evidence="19">
    <location>
        <begin position="539"/>
        <end position="758"/>
    </location>
</feature>
<evidence type="ECO:0000256" key="18">
    <source>
        <dbReference type="SAM" id="Phobius"/>
    </source>
</evidence>
<comment type="subunit">
    <text evidence="15">Homohexamer. Forms a ring that surrounds DNA.</text>
</comment>
<keyword evidence="4" id="KW-1003">Cell membrane</keyword>
<evidence type="ECO:0000313" key="20">
    <source>
        <dbReference type="EMBL" id="CAI3940457.1"/>
    </source>
</evidence>
<keyword evidence="10 18" id="KW-1133">Transmembrane helix</keyword>
<keyword evidence="13" id="KW-0131">Cell cycle</keyword>
<dbReference type="GO" id="GO:0051301">
    <property type="term" value="P:cell division"/>
    <property type="evidence" value="ECO:0007669"/>
    <property type="project" value="UniProtKB-KW"/>
</dbReference>
<dbReference type="SMART" id="SM00843">
    <property type="entry name" value="Ftsk_gamma"/>
    <property type="match status" value="1"/>
</dbReference>
<evidence type="ECO:0000256" key="13">
    <source>
        <dbReference type="ARBA" id="ARBA00023306"/>
    </source>
</evidence>
<keyword evidence="7 16" id="KW-0547">Nucleotide-binding</keyword>
<evidence type="ECO:0000256" key="8">
    <source>
        <dbReference type="ARBA" id="ARBA00022829"/>
    </source>
</evidence>
<feature type="region of interest" description="Disordered" evidence="17">
    <location>
        <begin position="271"/>
        <end position="336"/>
    </location>
</feature>
<evidence type="ECO:0000313" key="22">
    <source>
        <dbReference type="Proteomes" id="UP001154255"/>
    </source>
</evidence>
<dbReference type="Proteomes" id="UP001154255">
    <property type="component" value="Unassembled WGS sequence"/>
</dbReference>
<dbReference type="Proteomes" id="UP001154259">
    <property type="component" value="Unassembled WGS sequence"/>
</dbReference>
<accession>A0A9W4TPQ1</accession>
<evidence type="ECO:0000256" key="12">
    <source>
        <dbReference type="ARBA" id="ARBA00023136"/>
    </source>
</evidence>
<evidence type="ECO:0000259" key="19">
    <source>
        <dbReference type="PROSITE" id="PS50901"/>
    </source>
</evidence>
<dbReference type="InterPro" id="IPR041027">
    <property type="entry name" value="FtsK_alpha"/>
</dbReference>
<evidence type="ECO:0000256" key="14">
    <source>
        <dbReference type="ARBA" id="ARBA00024784"/>
    </source>
</evidence>
<comment type="function">
    <text evidence="14">Essential cell division protein that coordinates cell division and chromosome segregation. The N-terminus is involved in assembly of the cell-division machinery. The C-terminus functions as a DNA motor that moves dsDNA in an ATP-dependent manner towards the dif recombination site, which is located within the replication terminus region. Translocation stops specifically at Xer-dif sites, where FtsK interacts with the Xer recombinase, allowing activation of chromosome unlinking by recombination. FtsK orienting polar sequences (KOPS) guide the direction of DNA translocation. FtsK can remove proteins from DNA as it translocates, but translocation stops specifically at XerCD-dif site, thereby preventing removal of XerC and XerD from dif.</text>
</comment>
<dbReference type="AlphaFoldDB" id="A0A9W4TPQ1"/>
<dbReference type="InterPro" id="IPR027417">
    <property type="entry name" value="P-loop_NTPase"/>
</dbReference>
<feature type="compositionally biased region" description="Polar residues" evidence="17">
    <location>
        <begin position="312"/>
        <end position="336"/>
    </location>
</feature>
<evidence type="ECO:0000313" key="23">
    <source>
        <dbReference type="Proteomes" id="UP001154259"/>
    </source>
</evidence>
<dbReference type="GO" id="GO:0003677">
    <property type="term" value="F:DNA binding"/>
    <property type="evidence" value="ECO:0007669"/>
    <property type="project" value="UniProtKB-KW"/>
</dbReference>
<gene>
    <name evidence="21" type="ORF">R53529_LOCUS1233</name>
    <name evidence="20" type="ORF">R53530_LOCUS1201</name>
</gene>
<evidence type="ECO:0000256" key="6">
    <source>
        <dbReference type="ARBA" id="ARBA00022692"/>
    </source>
</evidence>
<dbReference type="EMBL" id="CAMXCM010000002">
    <property type="protein sequence ID" value="CAI3940457.1"/>
    <property type="molecule type" value="Genomic_DNA"/>
</dbReference>
<dbReference type="EMBL" id="CAMXCS010000002">
    <property type="protein sequence ID" value="CAI3943031.1"/>
    <property type="molecule type" value="Genomic_DNA"/>
</dbReference>
<feature type="transmembrane region" description="Helical" evidence="18">
    <location>
        <begin position="75"/>
        <end position="94"/>
    </location>
</feature>
<dbReference type="PANTHER" id="PTHR22683">
    <property type="entry name" value="SPORULATION PROTEIN RELATED"/>
    <property type="match status" value="1"/>
</dbReference>
<evidence type="ECO:0000256" key="3">
    <source>
        <dbReference type="ARBA" id="ARBA00020887"/>
    </source>
</evidence>
<evidence type="ECO:0000256" key="10">
    <source>
        <dbReference type="ARBA" id="ARBA00022989"/>
    </source>
</evidence>
<dbReference type="GO" id="GO:0007059">
    <property type="term" value="P:chromosome segregation"/>
    <property type="evidence" value="ECO:0007669"/>
    <property type="project" value="UniProtKB-KW"/>
</dbReference>
<dbReference type="InterPro" id="IPR050206">
    <property type="entry name" value="FtsK/SpoIIIE/SftA"/>
</dbReference>
<dbReference type="InterPro" id="IPR025199">
    <property type="entry name" value="FtsK_4TM"/>
</dbReference>
<dbReference type="InterPro" id="IPR002543">
    <property type="entry name" value="FtsK_dom"/>
</dbReference>
<reference evidence="20" key="1">
    <citation type="submission" date="2022-10" db="EMBL/GenBank/DDBJ databases">
        <authorList>
            <person name="Botero Cardona J."/>
        </authorList>
    </citation>
    <scope>NUCLEOTIDE SEQUENCE</scope>
    <source>
        <strain evidence="20">LMG 31819</strain>
        <strain evidence="21">R-53529</strain>
    </source>
</reference>
<evidence type="ECO:0000256" key="2">
    <source>
        <dbReference type="ARBA" id="ARBA00006474"/>
    </source>
</evidence>
<dbReference type="PANTHER" id="PTHR22683:SF41">
    <property type="entry name" value="DNA TRANSLOCASE FTSK"/>
    <property type="match status" value="1"/>
</dbReference>
<comment type="subcellular location">
    <subcellularLocation>
        <location evidence="1">Cell membrane</location>
        <topology evidence="1">Multi-pass membrane protein</topology>
    </subcellularLocation>
</comment>
<dbReference type="InterPro" id="IPR036390">
    <property type="entry name" value="WH_DNA-bd_sf"/>
</dbReference>
<dbReference type="RefSeq" id="WP_271789666.1">
    <property type="nucleotide sequence ID" value="NZ_CAMXCM010000002.1"/>
</dbReference>
<keyword evidence="5" id="KW-0132">Cell division</keyword>
<evidence type="ECO:0000256" key="7">
    <source>
        <dbReference type="ARBA" id="ARBA00022741"/>
    </source>
</evidence>
<dbReference type="SUPFAM" id="SSF52540">
    <property type="entry name" value="P-loop containing nucleoside triphosphate hydrolases"/>
    <property type="match status" value="1"/>
</dbReference>
<dbReference type="SUPFAM" id="SSF46785">
    <property type="entry name" value="Winged helix' DNA-binding domain"/>
    <property type="match status" value="1"/>
</dbReference>
<evidence type="ECO:0000256" key="11">
    <source>
        <dbReference type="ARBA" id="ARBA00023125"/>
    </source>
</evidence>
<feature type="transmembrane region" description="Helical" evidence="18">
    <location>
        <begin position="171"/>
        <end position="192"/>
    </location>
</feature>
<dbReference type="Gene3D" id="3.30.980.40">
    <property type="match status" value="1"/>
</dbReference>
<keyword evidence="23" id="KW-1185">Reference proteome</keyword>
<name>A0A9W4TPQ1_9PROT</name>
<evidence type="ECO:0000256" key="4">
    <source>
        <dbReference type="ARBA" id="ARBA00022475"/>
    </source>
</evidence>
<keyword evidence="12 18" id="KW-0472">Membrane</keyword>
<evidence type="ECO:0000256" key="15">
    <source>
        <dbReference type="ARBA" id="ARBA00025923"/>
    </source>
</evidence>